<name>A0A8H4X2M0_9HYPO</name>
<accession>A0A8H4X2M0</accession>
<dbReference type="EMBL" id="JABFAI010000041">
    <property type="protein sequence ID" value="KAF4959075.1"/>
    <property type="molecule type" value="Genomic_DNA"/>
</dbReference>
<comment type="caution">
    <text evidence="2">The sequence shown here is derived from an EMBL/GenBank/DDBJ whole genome shotgun (WGS) entry which is preliminary data.</text>
</comment>
<reference evidence="2" key="1">
    <citation type="journal article" date="2020" name="BMC Genomics">
        <title>Correction to: Identification and distribution of gene clusters required for synthesis of sphingolipid metabolism inhibitors in diverse species of the filamentous fungus Fusarium.</title>
        <authorList>
            <person name="Kim H.S."/>
            <person name="Lohmar J.M."/>
            <person name="Busman M."/>
            <person name="Brown D.W."/>
            <person name="Naumann T.A."/>
            <person name="Divon H.H."/>
            <person name="Lysoe E."/>
            <person name="Uhlig S."/>
            <person name="Proctor R.H."/>
        </authorList>
    </citation>
    <scope>NUCLEOTIDE SEQUENCE</scope>
    <source>
        <strain evidence="2">NRRL 45417</strain>
    </source>
</reference>
<organism evidence="2 3">
    <name type="scientific">Fusarium gaditjirri</name>
    <dbReference type="NCBI Taxonomy" id="282569"/>
    <lineage>
        <taxon>Eukaryota</taxon>
        <taxon>Fungi</taxon>
        <taxon>Dikarya</taxon>
        <taxon>Ascomycota</taxon>
        <taxon>Pezizomycotina</taxon>
        <taxon>Sordariomycetes</taxon>
        <taxon>Hypocreomycetidae</taxon>
        <taxon>Hypocreales</taxon>
        <taxon>Nectriaceae</taxon>
        <taxon>Fusarium</taxon>
        <taxon>Fusarium nisikadoi species complex</taxon>
    </lineage>
</organism>
<feature type="region of interest" description="Disordered" evidence="1">
    <location>
        <begin position="134"/>
        <end position="194"/>
    </location>
</feature>
<evidence type="ECO:0000313" key="3">
    <source>
        <dbReference type="Proteomes" id="UP000604273"/>
    </source>
</evidence>
<dbReference type="Proteomes" id="UP000604273">
    <property type="component" value="Unassembled WGS sequence"/>
</dbReference>
<reference evidence="2" key="2">
    <citation type="submission" date="2020-05" db="EMBL/GenBank/DDBJ databases">
        <authorList>
            <person name="Kim H.-S."/>
            <person name="Proctor R.H."/>
            <person name="Brown D.W."/>
        </authorList>
    </citation>
    <scope>NUCLEOTIDE SEQUENCE</scope>
    <source>
        <strain evidence="2">NRRL 45417</strain>
    </source>
</reference>
<dbReference type="OrthoDB" id="407198at2759"/>
<feature type="compositionally biased region" description="Low complexity" evidence="1">
    <location>
        <begin position="150"/>
        <end position="190"/>
    </location>
</feature>
<keyword evidence="3" id="KW-1185">Reference proteome</keyword>
<feature type="compositionally biased region" description="Pro residues" evidence="1">
    <location>
        <begin position="136"/>
        <end position="149"/>
    </location>
</feature>
<evidence type="ECO:0000256" key="1">
    <source>
        <dbReference type="SAM" id="MobiDB-lite"/>
    </source>
</evidence>
<sequence>MKTRFVGPAEISLSLNHVPLANEKKGFRSNFAPLLTDLEHLKSKFPFVSLYHPSNLHLTGSLSMARVRRSRAVRRPSLAETKRGLGRSNHLVEGKTQNWQAVHKGRRYSNAKYRAFENKAEAFRYVREGSMSLGHPLPPPELPPSPAQSPSPRSSSLGWSSARRSPVALRTPTRMSRSSASSRSPTGRVSLSRSARNLGRPWQVSEDFEDSERLDETFEAISLDERLVRIVEAIIGDRKFQQVIEDITRLTLGYETTVAQTTQGLDHWVARSDQLRASTDYGDEEAEAVLNTMEQDH</sequence>
<dbReference type="AlphaFoldDB" id="A0A8H4X2M0"/>
<proteinExistence type="predicted"/>
<protein>
    <submittedName>
        <fullName evidence="2">Uncharacterized protein</fullName>
    </submittedName>
</protein>
<evidence type="ECO:0000313" key="2">
    <source>
        <dbReference type="EMBL" id="KAF4959075.1"/>
    </source>
</evidence>
<gene>
    <name evidence="2" type="ORF">FGADI_1953</name>
</gene>